<feature type="domain" description="Amidase" evidence="3">
    <location>
        <begin position="5"/>
        <end position="415"/>
    </location>
</feature>
<dbReference type="Pfam" id="PF01425">
    <property type="entry name" value="Amidase"/>
    <property type="match status" value="1"/>
</dbReference>
<keyword evidence="4" id="KW-0436">Ligase</keyword>
<evidence type="ECO:0000256" key="2">
    <source>
        <dbReference type="ARBA" id="ARBA00021874"/>
    </source>
</evidence>
<name>A0ABV2NR37_9HYPH</name>
<gene>
    <name evidence="4" type="ORF">ABIC20_006300</name>
</gene>
<accession>A0ABV2NR37</accession>
<dbReference type="PROSITE" id="PS00571">
    <property type="entry name" value="AMIDASES"/>
    <property type="match status" value="1"/>
</dbReference>
<dbReference type="InterPro" id="IPR036928">
    <property type="entry name" value="AS_sf"/>
</dbReference>
<organism evidence="4 5">
    <name type="scientific">Methylobacterium radiotolerans</name>
    <dbReference type="NCBI Taxonomy" id="31998"/>
    <lineage>
        <taxon>Bacteria</taxon>
        <taxon>Pseudomonadati</taxon>
        <taxon>Pseudomonadota</taxon>
        <taxon>Alphaproteobacteria</taxon>
        <taxon>Hyphomicrobiales</taxon>
        <taxon>Methylobacteriaceae</taxon>
        <taxon>Methylobacterium</taxon>
    </lineage>
</organism>
<evidence type="ECO:0000313" key="5">
    <source>
        <dbReference type="Proteomes" id="UP001549119"/>
    </source>
</evidence>
<dbReference type="NCBIfam" id="NF005460">
    <property type="entry name" value="PRK07056.1"/>
    <property type="match status" value="1"/>
</dbReference>
<dbReference type="PANTHER" id="PTHR11895:SF176">
    <property type="entry name" value="AMIDASE AMID-RELATED"/>
    <property type="match status" value="1"/>
</dbReference>
<evidence type="ECO:0000259" key="3">
    <source>
        <dbReference type="Pfam" id="PF01425"/>
    </source>
</evidence>
<dbReference type="GO" id="GO:0050567">
    <property type="term" value="F:glutaminyl-tRNA synthase (glutamine-hydrolyzing) activity"/>
    <property type="evidence" value="ECO:0007669"/>
    <property type="project" value="UniProtKB-EC"/>
</dbReference>
<sequence>MSVRETVEERLARIAEGDPAVFTRLYAEQARAAADAADARRRDGISLGPLDGAMVSIKDLFDVAGETTRAGSILLADAAPARADAPVVARLRRAGAVILGKTNMSEFAFSGLGLNPHYGTPGNAADPARIPGGSSSGAGVSVGQGTSDIAIGSDTGGSVRIPASLNGVVGFKPTASRVPLEGAFPLSYALDSLGPLARTVADCAAADAVMAGEEPAPLEALAVAGLRIGVPRGLLFTETEGPVAEAFERVLSRLSRAGARIADHPIDDHLAAMDAALPDGSLAAIEAAAIHADWLDSAADRYDPRVHRRIVAGRGATAAGYIRTMRRRAALIAAFDRYLAPLDVLALPATATTAPLTAPLAADDAAFLAANRLMLRNTAFGNFFDLTGLSLPMPDLPRPAGLMLLARHGQDRRLLAIGAGVEAALAE</sequence>
<evidence type="ECO:0000256" key="1">
    <source>
        <dbReference type="ARBA" id="ARBA00003871"/>
    </source>
</evidence>
<dbReference type="Gene3D" id="3.90.1300.10">
    <property type="entry name" value="Amidase signature (AS) domain"/>
    <property type="match status" value="1"/>
</dbReference>
<dbReference type="Proteomes" id="UP001549119">
    <property type="component" value="Unassembled WGS sequence"/>
</dbReference>
<dbReference type="InterPro" id="IPR023631">
    <property type="entry name" value="Amidase_dom"/>
</dbReference>
<dbReference type="NCBIfam" id="NF004622">
    <property type="entry name" value="PRK05962.1"/>
    <property type="match status" value="1"/>
</dbReference>
<reference evidence="4 5" key="1">
    <citation type="submission" date="2024-06" db="EMBL/GenBank/DDBJ databases">
        <title>Genomics of switchgrass bacterial isolates.</title>
        <authorList>
            <person name="Shade A."/>
        </authorList>
    </citation>
    <scope>NUCLEOTIDE SEQUENCE [LARGE SCALE GENOMIC DNA]</scope>
    <source>
        <strain evidence="4 5">PvP084</strain>
    </source>
</reference>
<dbReference type="SUPFAM" id="SSF75304">
    <property type="entry name" value="Amidase signature (AS) enzymes"/>
    <property type="match status" value="1"/>
</dbReference>
<dbReference type="GO" id="GO:0050566">
    <property type="term" value="F:asparaginyl-tRNA synthase (glutamine-hydrolyzing) activity"/>
    <property type="evidence" value="ECO:0007669"/>
    <property type="project" value="UniProtKB-EC"/>
</dbReference>
<dbReference type="EMBL" id="JBEPNW010000002">
    <property type="protein sequence ID" value="MET3868991.1"/>
    <property type="molecule type" value="Genomic_DNA"/>
</dbReference>
<evidence type="ECO:0000313" key="4">
    <source>
        <dbReference type="EMBL" id="MET3868991.1"/>
    </source>
</evidence>
<dbReference type="RefSeq" id="WP_116655523.1">
    <property type="nucleotide sequence ID" value="NZ_CAJCKR010000003.1"/>
</dbReference>
<protein>
    <recommendedName>
        <fullName evidence="2">Indoleacetamide hydrolase</fullName>
    </recommendedName>
</protein>
<keyword evidence="5" id="KW-1185">Reference proteome</keyword>
<dbReference type="PANTHER" id="PTHR11895">
    <property type="entry name" value="TRANSAMIDASE"/>
    <property type="match status" value="1"/>
</dbReference>
<dbReference type="InterPro" id="IPR020556">
    <property type="entry name" value="Amidase_CS"/>
</dbReference>
<comment type="function">
    <text evidence="1">Hydrolyzes indole-3-acetamide (IAM) into indole-3-acetic acid (IAA).</text>
</comment>
<proteinExistence type="predicted"/>
<comment type="caution">
    <text evidence="4">The sequence shown here is derived from an EMBL/GenBank/DDBJ whole genome shotgun (WGS) entry which is preliminary data.</text>
</comment>
<dbReference type="InterPro" id="IPR000120">
    <property type="entry name" value="Amidase"/>
</dbReference>